<reference evidence="6 7" key="1">
    <citation type="submission" date="2020-04" db="EMBL/GenBank/DDBJ databases">
        <authorList>
            <person name="Hitch T.C.A."/>
            <person name="Wylensek D."/>
            <person name="Clavel T."/>
        </authorList>
    </citation>
    <scope>NUCLEOTIDE SEQUENCE [LARGE SCALE GENOMIC DNA]</scope>
    <source>
        <strain evidence="6 7">COR2-253-APC-1A</strain>
    </source>
</reference>
<proteinExistence type="predicted"/>
<dbReference type="InterPro" id="IPR028082">
    <property type="entry name" value="Peripla_BP_I"/>
</dbReference>
<evidence type="ECO:0000259" key="4">
    <source>
        <dbReference type="Pfam" id="PF00392"/>
    </source>
</evidence>
<feature type="domain" description="HTH gntR-type" evidence="4">
    <location>
        <begin position="8"/>
        <end position="66"/>
    </location>
</feature>
<evidence type="ECO:0000256" key="1">
    <source>
        <dbReference type="ARBA" id="ARBA00023015"/>
    </source>
</evidence>
<accession>A0A848ASG5</accession>
<dbReference type="PANTHER" id="PTHR30146">
    <property type="entry name" value="LACI-RELATED TRANSCRIPTIONAL REPRESSOR"/>
    <property type="match status" value="1"/>
</dbReference>
<gene>
    <name evidence="6" type="ORF">HF882_05015</name>
</gene>
<dbReference type="SUPFAM" id="SSF53822">
    <property type="entry name" value="Periplasmic binding protein-like I"/>
    <property type="match status" value="1"/>
</dbReference>
<dbReference type="GO" id="GO:0003700">
    <property type="term" value="F:DNA-binding transcription factor activity"/>
    <property type="evidence" value="ECO:0007669"/>
    <property type="project" value="InterPro"/>
</dbReference>
<protein>
    <submittedName>
        <fullName evidence="6">Substrate-binding domain-containing protein</fullName>
    </submittedName>
</protein>
<feature type="domain" description="Transcriptional regulator LacI/GalR-like sensor" evidence="5">
    <location>
        <begin position="184"/>
        <end position="347"/>
    </location>
</feature>
<dbReference type="EMBL" id="JABAEW010000006">
    <property type="protein sequence ID" value="NMD85941.1"/>
    <property type="molecule type" value="Genomic_DNA"/>
</dbReference>
<dbReference type="InterPro" id="IPR036390">
    <property type="entry name" value="WH_DNA-bd_sf"/>
</dbReference>
<evidence type="ECO:0000256" key="3">
    <source>
        <dbReference type="ARBA" id="ARBA00023163"/>
    </source>
</evidence>
<dbReference type="InterPro" id="IPR000524">
    <property type="entry name" value="Tscrpt_reg_HTH_GntR"/>
</dbReference>
<dbReference type="Gene3D" id="1.10.10.10">
    <property type="entry name" value="Winged helix-like DNA-binding domain superfamily/Winged helix DNA-binding domain"/>
    <property type="match status" value="1"/>
</dbReference>
<dbReference type="Gene3D" id="3.40.50.2300">
    <property type="match status" value="2"/>
</dbReference>
<organism evidence="6 7">
    <name type="scientific">Victivallis vadensis</name>
    <dbReference type="NCBI Taxonomy" id="172901"/>
    <lineage>
        <taxon>Bacteria</taxon>
        <taxon>Pseudomonadati</taxon>
        <taxon>Lentisphaerota</taxon>
        <taxon>Lentisphaeria</taxon>
        <taxon>Victivallales</taxon>
        <taxon>Victivallaceae</taxon>
        <taxon>Victivallis</taxon>
    </lineage>
</organism>
<dbReference type="SUPFAM" id="SSF46785">
    <property type="entry name" value="Winged helix' DNA-binding domain"/>
    <property type="match status" value="1"/>
</dbReference>
<comment type="caution">
    <text evidence="6">The sequence shown here is derived from an EMBL/GenBank/DDBJ whole genome shotgun (WGS) entry which is preliminary data.</text>
</comment>
<dbReference type="AlphaFoldDB" id="A0A848ASG5"/>
<evidence type="ECO:0000313" key="7">
    <source>
        <dbReference type="Proteomes" id="UP000576225"/>
    </source>
</evidence>
<dbReference type="Pfam" id="PF13377">
    <property type="entry name" value="Peripla_BP_3"/>
    <property type="match status" value="1"/>
</dbReference>
<keyword evidence="2" id="KW-0238">DNA-binding</keyword>
<dbReference type="Pfam" id="PF00392">
    <property type="entry name" value="GntR"/>
    <property type="match status" value="1"/>
</dbReference>
<evidence type="ECO:0000259" key="5">
    <source>
        <dbReference type="Pfam" id="PF13377"/>
    </source>
</evidence>
<dbReference type="RefSeq" id="WP_168961841.1">
    <property type="nucleotide sequence ID" value="NZ_JABAEW010000006.1"/>
</dbReference>
<sequence>MRQDVQIEKLYGILRREIMRLPEGGKFHSVREMIRRYGVHRAIVDAALDRLEAEKLIYRRSRLGIFSNVPAAAAELRLRLFHLEWPSSTIMEWVESITGYVETHSRWKLTVGRIQARGSFDRLDISGCDALIMILNNQLLQERRNIDWLNRIVCPAVILDAEIGALPFNTVRSCDWFGMMEACRFLYDRGHRTVAYIRTEPAFPGLLQLADCFRKAAEMLGMKVVMIDSEVFYGEFSREKCTSYIQGYLDAHGGRCPFSAAFCESYDPAVGIAETLERNGIRIPEEVSIMTRGTLRSASASVPLTLVAADFERATAEVFEGLARLYRKEISCFKKFLPMRIIDRGSVADIGSALSG</sequence>
<keyword evidence="1" id="KW-0805">Transcription regulation</keyword>
<dbReference type="PANTHER" id="PTHR30146:SF24">
    <property type="entry name" value="XYLOSE OPERON REGULATORY PROTEIN"/>
    <property type="match status" value="1"/>
</dbReference>
<evidence type="ECO:0000313" key="6">
    <source>
        <dbReference type="EMBL" id="NMD85941.1"/>
    </source>
</evidence>
<name>A0A848ASG5_9BACT</name>
<dbReference type="Proteomes" id="UP000576225">
    <property type="component" value="Unassembled WGS sequence"/>
</dbReference>
<dbReference type="InterPro" id="IPR046335">
    <property type="entry name" value="LacI/GalR-like_sensor"/>
</dbReference>
<dbReference type="InterPro" id="IPR036388">
    <property type="entry name" value="WH-like_DNA-bd_sf"/>
</dbReference>
<keyword evidence="3" id="KW-0804">Transcription</keyword>
<dbReference type="GO" id="GO:0000976">
    <property type="term" value="F:transcription cis-regulatory region binding"/>
    <property type="evidence" value="ECO:0007669"/>
    <property type="project" value="TreeGrafter"/>
</dbReference>
<evidence type="ECO:0000256" key="2">
    <source>
        <dbReference type="ARBA" id="ARBA00023125"/>
    </source>
</evidence>